<feature type="domain" description="DUF397" evidence="1">
    <location>
        <begin position="4"/>
        <end position="53"/>
    </location>
</feature>
<evidence type="ECO:0000313" key="3">
    <source>
        <dbReference type="Proteomes" id="UP001599756"/>
    </source>
</evidence>
<comment type="caution">
    <text evidence="2">The sequence shown here is derived from an EMBL/GenBank/DDBJ whole genome shotgun (WGS) entry which is preliminary data.</text>
</comment>
<sequence length="66" mass="7231">MQPLHWRKSSYSGDSSNCVEIAAAHKAIHIRDSKTPTGAQLTFPPAAWARFIQHGEASALRVVEDS</sequence>
<keyword evidence="3" id="KW-1185">Reference proteome</keyword>
<evidence type="ECO:0000313" key="2">
    <source>
        <dbReference type="EMBL" id="MFE1755417.1"/>
    </source>
</evidence>
<proteinExistence type="predicted"/>
<gene>
    <name evidence="2" type="ORF">ACFW88_33600</name>
</gene>
<dbReference type="Proteomes" id="UP001599756">
    <property type="component" value="Unassembled WGS sequence"/>
</dbReference>
<dbReference type="EMBL" id="JBHYTS010000089">
    <property type="protein sequence ID" value="MFE1755417.1"/>
    <property type="molecule type" value="Genomic_DNA"/>
</dbReference>
<organism evidence="2 3">
    <name type="scientific">Streptomyces anandii</name>
    <dbReference type="NCBI Taxonomy" id="285454"/>
    <lineage>
        <taxon>Bacteria</taxon>
        <taxon>Bacillati</taxon>
        <taxon>Actinomycetota</taxon>
        <taxon>Actinomycetes</taxon>
        <taxon>Kitasatosporales</taxon>
        <taxon>Streptomycetaceae</taxon>
        <taxon>Streptomyces</taxon>
    </lineage>
</organism>
<evidence type="ECO:0000259" key="1">
    <source>
        <dbReference type="Pfam" id="PF04149"/>
    </source>
</evidence>
<name>A0ABW6HFJ9_9ACTN</name>
<accession>A0ABW6HFJ9</accession>
<dbReference type="Pfam" id="PF04149">
    <property type="entry name" value="DUF397"/>
    <property type="match status" value="1"/>
</dbReference>
<reference evidence="2 3" key="1">
    <citation type="submission" date="2024-09" db="EMBL/GenBank/DDBJ databases">
        <title>The Natural Products Discovery Center: Release of the First 8490 Sequenced Strains for Exploring Actinobacteria Biosynthetic Diversity.</title>
        <authorList>
            <person name="Kalkreuter E."/>
            <person name="Kautsar S.A."/>
            <person name="Yang D."/>
            <person name="Bader C.D."/>
            <person name="Teijaro C.N."/>
            <person name="Fluegel L."/>
            <person name="Davis C.M."/>
            <person name="Simpson J.R."/>
            <person name="Lauterbach L."/>
            <person name="Steele A.D."/>
            <person name="Gui C."/>
            <person name="Meng S."/>
            <person name="Li G."/>
            <person name="Viehrig K."/>
            <person name="Ye F."/>
            <person name="Su P."/>
            <person name="Kiefer A.F."/>
            <person name="Nichols A."/>
            <person name="Cepeda A.J."/>
            <person name="Yan W."/>
            <person name="Fan B."/>
            <person name="Jiang Y."/>
            <person name="Adhikari A."/>
            <person name="Zheng C.-J."/>
            <person name="Schuster L."/>
            <person name="Cowan T.M."/>
            <person name="Smanski M.J."/>
            <person name="Chevrette M.G."/>
            <person name="De Carvalho L.P.S."/>
            <person name="Shen B."/>
        </authorList>
    </citation>
    <scope>NUCLEOTIDE SEQUENCE [LARGE SCALE GENOMIC DNA]</scope>
    <source>
        <strain evidence="2 3">NPDC059500</strain>
    </source>
</reference>
<protein>
    <submittedName>
        <fullName evidence="2">DUF397 domain-containing protein</fullName>
    </submittedName>
</protein>
<dbReference type="RefSeq" id="WP_381808114.1">
    <property type="nucleotide sequence ID" value="NZ_JBHYTS010000089.1"/>
</dbReference>
<dbReference type="InterPro" id="IPR007278">
    <property type="entry name" value="DUF397"/>
</dbReference>